<dbReference type="Proteomes" id="UP000290942">
    <property type="component" value="Chromosome"/>
</dbReference>
<organism evidence="2 3">
    <name type="scientific">Mycoplasmopsis bovigenitalium</name>
    <dbReference type="NCBI Taxonomy" id="2112"/>
    <lineage>
        <taxon>Bacteria</taxon>
        <taxon>Bacillati</taxon>
        <taxon>Mycoplasmatota</taxon>
        <taxon>Mycoplasmoidales</taxon>
        <taxon>Metamycoplasmataceae</taxon>
        <taxon>Mycoplasmopsis</taxon>
    </lineage>
</organism>
<accession>A0A449A873</accession>
<keyword evidence="1" id="KW-0732">Signal</keyword>
<evidence type="ECO:0000256" key="1">
    <source>
        <dbReference type="ARBA" id="ARBA00022729"/>
    </source>
</evidence>
<evidence type="ECO:0000313" key="3">
    <source>
        <dbReference type="Proteomes" id="UP000290942"/>
    </source>
</evidence>
<dbReference type="EMBL" id="LR214970">
    <property type="protein sequence ID" value="VEU60462.1"/>
    <property type="molecule type" value="Genomic_DNA"/>
</dbReference>
<dbReference type="AlphaFoldDB" id="A0A449A873"/>
<dbReference type="Gene3D" id="3.40.50.1000">
    <property type="entry name" value="HAD superfamily/HAD-like"/>
    <property type="match status" value="1"/>
</dbReference>
<dbReference type="InterPro" id="IPR023214">
    <property type="entry name" value="HAD_sf"/>
</dbReference>
<sequence>MNKKFKLIASIAPIIGVSSIVASCKNDSKTLNNAEKRNQLAKEVDSLTTPQKVTLISKLKLSNTDKAKLIAQLNDGAHIAGSILFYVKSAEQRAAALQAYTLAKAAFDNLKKKATQDNMDYGKVDKTSGKVSNPESGKAIPVVFMDIDETVLVNEYTQASNVIANNGKYSRDFKENIDQKGNRKAVPGAVDFINHVFENGGIVLFNSNIRQLRASVDGIKNNLIKVGVKKQFVHDWMFWTRGVVPMKDDKTYDPTPWKTALELGVDKLPSGSKAPSKNARMNAVSDNPNGWNFSVSQEGSGDKIVTKVIMKIGDDFNDFFDDAYKNAKSGENIKFAEKQQINDLFTKIDGAKGVKVTGTATHDSTENVKIEELSWHQFNVQVPGNAMYGGWAHDYESFEDVWKALEEVRNTSQDSK</sequence>
<dbReference type="SUPFAM" id="SSF56784">
    <property type="entry name" value="HAD-like"/>
    <property type="match status" value="1"/>
</dbReference>
<evidence type="ECO:0000313" key="2">
    <source>
        <dbReference type="EMBL" id="VEU60462.1"/>
    </source>
</evidence>
<reference evidence="2 3" key="1">
    <citation type="submission" date="2019-01" db="EMBL/GenBank/DDBJ databases">
        <authorList>
            <consortium name="Pathogen Informatics"/>
        </authorList>
    </citation>
    <scope>NUCLEOTIDE SEQUENCE [LARGE SCALE GENOMIC DNA]</scope>
    <source>
        <strain evidence="2 3">NCTC10122</strain>
    </source>
</reference>
<dbReference type="InterPro" id="IPR005519">
    <property type="entry name" value="Acid_phosphat_B-like"/>
</dbReference>
<dbReference type="Pfam" id="PF03767">
    <property type="entry name" value="Acid_phosphat_B"/>
    <property type="match status" value="1"/>
</dbReference>
<dbReference type="PROSITE" id="PS51257">
    <property type="entry name" value="PROKAR_LIPOPROTEIN"/>
    <property type="match status" value="1"/>
</dbReference>
<dbReference type="InterPro" id="IPR036412">
    <property type="entry name" value="HAD-like_sf"/>
</dbReference>
<proteinExistence type="predicted"/>
<gene>
    <name evidence="2" type="ORF">NCTC10122_00050</name>
</gene>
<protein>
    <submittedName>
        <fullName evidence="2">5'-nucleotidase, lipoprotein e(P4) family</fullName>
    </submittedName>
</protein>
<dbReference type="RefSeq" id="WP_129687417.1">
    <property type="nucleotide sequence ID" value="NZ_LR214970.1"/>
</dbReference>
<keyword evidence="2" id="KW-0449">Lipoprotein</keyword>
<name>A0A449A873_9BACT</name>